<gene>
    <name evidence="1" type="ORF">BWK73_11595</name>
</gene>
<sequence>MMQRRDFLKYMLSSTVAGSAWFANGMPGIATAHAAATPKSLIVIFQRGGCDGLNVAVPYGDAAYYRLRPTIAIPRAGQSGGALDLNGFFGLHPAMNALHKLYQQGNVAVFPAVHYPNASLSHFDSEQFIESGVVSKTSNGWLNRHLEASSNSSGMRGVSFGTGIDQALRGNISVSSFNDLSAFDLDMAATAEQRMTARLQKVYAQSPHLGGGNGVRIQNAGRTLFADLALVQQLDVKGYAPANGAVYPANTFGTQLRQAAQLIKSGVGLELATVNLGGWDTHNAQGNQVGYQANMLKIFADGIAALYADLGAAMQDVMILTMTEFGRTAEENGSQGTDHGNAACWFAMGGGVRSGVYGQWPGLEKAQLYKGRYLAHSVDFRDIFGEIASKHLGNTQLASLLPGHSHTPLNFLA</sequence>
<dbReference type="PANTHER" id="PTHR43737">
    <property type="entry name" value="BLL7424 PROTEIN"/>
    <property type="match status" value="1"/>
</dbReference>
<dbReference type="EMBL" id="MTEJ01000044">
    <property type="protein sequence ID" value="OQX13596.1"/>
    <property type="molecule type" value="Genomic_DNA"/>
</dbReference>
<dbReference type="AlphaFoldDB" id="A0A1Y1QTN2"/>
<name>A0A1Y1QTN2_9GAMM</name>
<evidence type="ECO:0008006" key="3">
    <source>
        <dbReference type="Google" id="ProtNLM"/>
    </source>
</evidence>
<evidence type="ECO:0000313" key="2">
    <source>
        <dbReference type="Proteomes" id="UP000192491"/>
    </source>
</evidence>
<dbReference type="InterPro" id="IPR010869">
    <property type="entry name" value="DUF1501"/>
</dbReference>
<comment type="caution">
    <text evidence="1">The sequence shown here is derived from an EMBL/GenBank/DDBJ whole genome shotgun (WGS) entry which is preliminary data.</text>
</comment>
<evidence type="ECO:0000313" key="1">
    <source>
        <dbReference type="EMBL" id="OQX13596.1"/>
    </source>
</evidence>
<dbReference type="PROSITE" id="PS51318">
    <property type="entry name" value="TAT"/>
    <property type="match status" value="1"/>
</dbReference>
<protein>
    <recommendedName>
        <fullName evidence="3">DUF1501 domain-containing protein</fullName>
    </recommendedName>
</protein>
<dbReference type="PANTHER" id="PTHR43737:SF1">
    <property type="entry name" value="DUF1501 DOMAIN-CONTAINING PROTEIN"/>
    <property type="match status" value="1"/>
</dbReference>
<proteinExistence type="predicted"/>
<dbReference type="Proteomes" id="UP000192491">
    <property type="component" value="Unassembled WGS sequence"/>
</dbReference>
<dbReference type="STRING" id="1123401.GCA_000621325_00592"/>
<dbReference type="Pfam" id="PF07394">
    <property type="entry name" value="DUF1501"/>
    <property type="match status" value="1"/>
</dbReference>
<reference evidence="1 2" key="1">
    <citation type="submission" date="2017-01" db="EMBL/GenBank/DDBJ databases">
        <title>Novel large sulfur bacteria in the metagenomes of groundwater-fed chemosynthetic microbial mats in the Lake Huron basin.</title>
        <authorList>
            <person name="Sharrar A.M."/>
            <person name="Flood B.E."/>
            <person name="Bailey J.V."/>
            <person name="Jones D.S."/>
            <person name="Biddanda B."/>
            <person name="Ruberg S.A."/>
            <person name="Marcus D.N."/>
            <person name="Dick G.J."/>
        </authorList>
    </citation>
    <scope>NUCLEOTIDE SEQUENCE [LARGE SCALE GENOMIC DNA]</scope>
    <source>
        <strain evidence="1">A8</strain>
    </source>
</reference>
<organism evidence="1 2">
    <name type="scientific">Thiothrix lacustris</name>
    <dbReference type="NCBI Taxonomy" id="525917"/>
    <lineage>
        <taxon>Bacteria</taxon>
        <taxon>Pseudomonadati</taxon>
        <taxon>Pseudomonadota</taxon>
        <taxon>Gammaproteobacteria</taxon>
        <taxon>Thiotrichales</taxon>
        <taxon>Thiotrichaceae</taxon>
        <taxon>Thiothrix</taxon>
    </lineage>
</organism>
<accession>A0A1Y1QTN2</accession>
<dbReference type="InterPro" id="IPR006311">
    <property type="entry name" value="TAT_signal"/>
</dbReference>